<organism evidence="1 2">
    <name type="scientific">Caerostris darwini</name>
    <dbReference type="NCBI Taxonomy" id="1538125"/>
    <lineage>
        <taxon>Eukaryota</taxon>
        <taxon>Metazoa</taxon>
        <taxon>Ecdysozoa</taxon>
        <taxon>Arthropoda</taxon>
        <taxon>Chelicerata</taxon>
        <taxon>Arachnida</taxon>
        <taxon>Araneae</taxon>
        <taxon>Araneomorphae</taxon>
        <taxon>Entelegynae</taxon>
        <taxon>Araneoidea</taxon>
        <taxon>Araneidae</taxon>
        <taxon>Caerostris</taxon>
    </lineage>
</organism>
<protein>
    <submittedName>
        <fullName evidence="1">Uncharacterized protein</fullName>
    </submittedName>
</protein>
<dbReference type="EMBL" id="BPLQ01004331">
    <property type="protein sequence ID" value="GIY07288.1"/>
    <property type="molecule type" value="Genomic_DNA"/>
</dbReference>
<dbReference type="Proteomes" id="UP001054837">
    <property type="component" value="Unassembled WGS sequence"/>
</dbReference>
<proteinExistence type="predicted"/>
<dbReference type="AlphaFoldDB" id="A0AAV4QC56"/>
<comment type="caution">
    <text evidence="1">The sequence shown here is derived from an EMBL/GenBank/DDBJ whole genome shotgun (WGS) entry which is preliminary data.</text>
</comment>
<sequence>MENSRVTHLLGCNLYPASSVPMTSVWCVKGSAGFKKKERRSKVSFLQTVLVAMAIKRLKPCVSDKTECEEETDLFSGSILQDKGENSVL</sequence>
<evidence type="ECO:0000313" key="1">
    <source>
        <dbReference type="EMBL" id="GIY07288.1"/>
    </source>
</evidence>
<evidence type="ECO:0000313" key="2">
    <source>
        <dbReference type="Proteomes" id="UP001054837"/>
    </source>
</evidence>
<reference evidence="1 2" key="1">
    <citation type="submission" date="2021-06" db="EMBL/GenBank/DDBJ databases">
        <title>Caerostris darwini draft genome.</title>
        <authorList>
            <person name="Kono N."/>
            <person name="Arakawa K."/>
        </authorList>
    </citation>
    <scope>NUCLEOTIDE SEQUENCE [LARGE SCALE GENOMIC DNA]</scope>
</reference>
<name>A0AAV4QC56_9ARAC</name>
<keyword evidence="2" id="KW-1185">Reference proteome</keyword>
<accession>A0AAV4QC56</accession>
<gene>
    <name evidence="1" type="ORF">CDAR_20451</name>
</gene>